<dbReference type="OrthoDB" id="970908at2759"/>
<evidence type="ECO:0008006" key="4">
    <source>
        <dbReference type="Google" id="ProtNLM"/>
    </source>
</evidence>
<protein>
    <recommendedName>
        <fullName evidence="4">Transmembrane protein</fullName>
    </recommendedName>
</protein>
<reference evidence="3" key="1">
    <citation type="submission" date="2013-09" db="EMBL/GenBank/DDBJ databases">
        <title>Corchorus olitorius genome sequencing.</title>
        <authorList>
            <person name="Alam M."/>
            <person name="Haque M.S."/>
            <person name="Islam M.S."/>
            <person name="Emdad E.M."/>
            <person name="Islam M.M."/>
            <person name="Ahmed B."/>
            <person name="Halim A."/>
            <person name="Hossen Q.M.M."/>
            <person name="Hossain M.Z."/>
            <person name="Ahmed R."/>
            <person name="Khan M.M."/>
            <person name="Islam R."/>
            <person name="Rashid M.M."/>
            <person name="Khan S.A."/>
            <person name="Rahman M.S."/>
            <person name="Alam M."/>
            <person name="Yahiya A.S."/>
            <person name="Khan M.S."/>
            <person name="Azam M.S."/>
            <person name="Haque T."/>
            <person name="Lashkar M.Z.H."/>
            <person name="Akhand A.I."/>
            <person name="Morshed G."/>
            <person name="Roy S."/>
            <person name="Uddin K.S."/>
            <person name="Rabeya T."/>
            <person name="Hossain A.S."/>
            <person name="Chowdhury A."/>
            <person name="Snigdha A.R."/>
            <person name="Mortoza M.S."/>
            <person name="Matin S.A."/>
            <person name="Hoque S.M.E."/>
            <person name="Islam M.K."/>
            <person name="Roy D.K."/>
            <person name="Haider R."/>
            <person name="Moosa M.M."/>
            <person name="Elias S.M."/>
            <person name="Hasan A.M."/>
            <person name="Jahan S."/>
            <person name="Shafiuddin M."/>
            <person name="Mahmood N."/>
            <person name="Shommy N.S."/>
        </authorList>
    </citation>
    <scope>NUCLEOTIDE SEQUENCE [LARGE SCALE GENOMIC DNA]</scope>
    <source>
        <strain evidence="3">cv. O-4</strain>
    </source>
</reference>
<dbReference type="Proteomes" id="UP000187203">
    <property type="component" value="Unassembled WGS sequence"/>
</dbReference>
<evidence type="ECO:0000313" key="2">
    <source>
        <dbReference type="EMBL" id="OMO62084.1"/>
    </source>
</evidence>
<feature type="signal peptide" evidence="1">
    <location>
        <begin position="1"/>
        <end position="27"/>
    </location>
</feature>
<dbReference type="AlphaFoldDB" id="A0A1R3GVF8"/>
<keyword evidence="1" id="KW-0732">Signal</keyword>
<sequence length="63" mass="6700">MALKQSSKMKMLVVFLAIMVFMSSAAAVSVIPQDFLNPINLGRKLLQTAYPGVPSGAGKEPCC</sequence>
<proteinExistence type="predicted"/>
<evidence type="ECO:0000313" key="3">
    <source>
        <dbReference type="Proteomes" id="UP000187203"/>
    </source>
</evidence>
<name>A0A1R3GVF8_9ROSI</name>
<comment type="caution">
    <text evidence="2">The sequence shown here is derived from an EMBL/GenBank/DDBJ whole genome shotgun (WGS) entry which is preliminary data.</text>
</comment>
<keyword evidence="3" id="KW-1185">Reference proteome</keyword>
<gene>
    <name evidence="2" type="ORF">COLO4_33229</name>
</gene>
<feature type="chain" id="PRO_5013340134" description="Transmembrane protein" evidence="1">
    <location>
        <begin position="28"/>
        <end position="63"/>
    </location>
</feature>
<evidence type="ECO:0000256" key="1">
    <source>
        <dbReference type="SAM" id="SignalP"/>
    </source>
</evidence>
<accession>A0A1R3GVF8</accession>
<organism evidence="2 3">
    <name type="scientific">Corchorus olitorius</name>
    <dbReference type="NCBI Taxonomy" id="93759"/>
    <lineage>
        <taxon>Eukaryota</taxon>
        <taxon>Viridiplantae</taxon>
        <taxon>Streptophyta</taxon>
        <taxon>Embryophyta</taxon>
        <taxon>Tracheophyta</taxon>
        <taxon>Spermatophyta</taxon>
        <taxon>Magnoliopsida</taxon>
        <taxon>eudicotyledons</taxon>
        <taxon>Gunneridae</taxon>
        <taxon>Pentapetalae</taxon>
        <taxon>rosids</taxon>
        <taxon>malvids</taxon>
        <taxon>Malvales</taxon>
        <taxon>Malvaceae</taxon>
        <taxon>Grewioideae</taxon>
        <taxon>Apeibeae</taxon>
        <taxon>Corchorus</taxon>
    </lineage>
</organism>
<dbReference type="EMBL" id="AWUE01021479">
    <property type="protein sequence ID" value="OMO62084.1"/>
    <property type="molecule type" value="Genomic_DNA"/>
</dbReference>